<name>A0A518CH28_9PLAN</name>
<keyword evidence="2" id="KW-1003">Cell membrane</keyword>
<dbReference type="KEGG" id="plon:Pla110_02340"/>
<keyword evidence="10" id="KW-1185">Reference proteome</keyword>
<keyword evidence="5 6" id="KW-0472">Membrane</keyword>
<accession>A0A518CH28</accession>
<evidence type="ECO:0000259" key="7">
    <source>
        <dbReference type="Pfam" id="PF06271"/>
    </source>
</evidence>
<comment type="subcellular location">
    <subcellularLocation>
        <location evidence="1">Cell membrane</location>
        <topology evidence="1">Multi-pass membrane protein</topology>
    </subcellularLocation>
</comment>
<reference evidence="9 10" key="1">
    <citation type="submission" date="2019-02" db="EMBL/GenBank/DDBJ databases">
        <title>Deep-cultivation of Planctomycetes and their phenomic and genomic characterization uncovers novel biology.</title>
        <authorList>
            <person name="Wiegand S."/>
            <person name="Jogler M."/>
            <person name="Boedeker C."/>
            <person name="Pinto D."/>
            <person name="Vollmers J."/>
            <person name="Rivas-Marin E."/>
            <person name="Kohn T."/>
            <person name="Peeters S.H."/>
            <person name="Heuer A."/>
            <person name="Rast P."/>
            <person name="Oberbeckmann S."/>
            <person name="Bunk B."/>
            <person name="Jeske O."/>
            <person name="Meyerdierks A."/>
            <person name="Storesund J.E."/>
            <person name="Kallscheuer N."/>
            <person name="Luecker S."/>
            <person name="Lage O.M."/>
            <person name="Pohl T."/>
            <person name="Merkel B.J."/>
            <person name="Hornburger P."/>
            <person name="Mueller R.-W."/>
            <person name="Bruemmer F."/>
            <person name="Labrenz M."/>
            <person name="Spormann A.M."/>
            <person name="Op den Camp H."/>
            <person name="Overmann J."/>
            <person name="Amann R."/>
            <person name="Jetten M.S.M."/>
            <person name="Mascher T."/>
            <person name="Medema M.H."/>
            <person name="Devos D.P."/>
            <person name="Kaster A.-K."/>
            <person name="Ovreas L."/>
            <person name="Rohde M."/>
            <person name="Galperin M.Y."/>
            <person name="Jogler C."/>
        </authorList>
    </citation>
    <scope>NUCLEOTIDE SEQUENCE [LARGE SCALE GENOMIC DNA]</scope>
    <source>
        <strain evidence="9 10">Pla110</strain>
    </source>
</reference>
<organism evidence="9 10">
    <name type="scientific">Polystyrenella longa</name>
    <dbReference type="NCBI Taxonomy" id="2528007"/>
    <lineage>
        <taxon>Bacteria</taxon>
        <taxon>Pseudomonadati</taxon>
        <taxon>Planctomycetota</taxon>
        <taxon>Planctomycetia</taxon>
        <taxon>Planctomycetales</taxon>
        <taxon>Planctomycetaceae</taxon>
        <taxon>Polystyrenella</taxon>
    </lineage>
</organism>
<dbReference type="InterPro" id="IPR025640">
    <property type="entry name" value="GYF_2"/>
</dbReference>
<dbReference type="OrthoDB" id="9793824at2"/>
<gene>
    <name evidence="9" type="ORF">Pla110_02340</name>
</gene>
<evidence type="ECO:0000256" key="6">
    <source>
        <dbReference type="SAM" id="Phobius"/>
    </source>
</evidence>
<dbReference type="InterPro" id="IPR010432">
    <property type="entry name" value="RDD"/>
</dbReference>
<proteinExistence type="predicted"/>
<evidence type="ECO:0000259" key="8">
    <source>
        <dbReference type="Pfam" id="PF14237"/>
    </source>
</evidence>
<feature type="transmembrane region" description="Helical" evidence="6">
    <location>
        <begin position="131"/>
        <end position="149"/>
    </location>
</feature>
<dbReference type="PANTHER" id="PTHR36115">
    <property type="entry name" value="PROLINE-RICH ANTIGEN HOMOLOG-RELATED"/>
    <property type="match status" value="1"/>
</dbReference>
<dbReference type="Pfam" id="PF14237">
    <property type="entry name" value="GYF_2"/>
    <property type="match status" value="1"/>
</dbReference>
<dbReference type="GO" id="GO:0005886">
    <property type="term" value="C:plasma membrane"/>
    <property type="evidence" value="ECO:0007669"/>
    <property type="project" value="UniProtKB-SubCell"/>
</dbReference>
<dbReference type="Proteomes" id="UP000317178">
    <property type="component" value="Chromosome"/>
</dbReference>
<dbReference type="Pfam" id="PF06271">
    <property type="entry name" value="RDD"/>
    <property type="match status" value="1"/>
</dbReference>
<dbReference type="InterPro" id="IPR051791">
    <property type="entry name" value="Pra-immunoreactive"/>
</dbReference>
<evidence type="ECO:0000256" key="4">
    <source>
        <dbReference type="ARBA" id="ARBA00022989"/>
    </source>
</evidence>
<feature type="transmembrane region" description="Helical" evidence="6">
    <location>
        <begin position="99"/>
        <end position="119"/>
    </location>
</feature>
<dbReference type="RefSeq" id="WP_144992356.1">
    <property type="nucleotide sequence ID" value="NZ_CP036281.1"/>
</dbReference>
<keyword evidence="3 6" id="KW-0812">Transmembrane</keyword>
<sequence>MYPIKWYYQINGEEHGPVTSDDLRRMAVAGTLNPNDLVRKEDMDEWLPATRLKGLEFANTDYAPYDEEYDPDSETYDETEYVRTRGEGDHAQRLEYAGFWLRFCALMVDTIVTVVIFILMEEVMWVLGNNAVMGTVMEYALGILYFAFFESSAYQGTPGKLLLGIKVTDLHGRRISFLRALGRTFAKYLSAIIFLIGYIMAAFTSKKQALHDLIASTLVVKS</sequence>
<protein>
    <submittedName>
        <fullName evidence="9">RDD family protein</fullName>
    </submittedName>
</protein>
<dbReference type="AlphaFoldDB" id="A0A518CH28"/>
<keyword evidence="4 6" id="KW-1133">Transmembrane helix</keyword>
<feature type="transmembrane region" description="Helical" evidence="6">
    <location>
        <begin position="185"/>
        <end position="203"/>
    </location>
</feature>
<feature type="domain" description="RDD" evidence="7">
    <location>
        <begin position="96"/>
        <end position="215"/>
    </location>
</feature>
<feature type="domain" description="GYF" evidence="8">
    <location>
        <begin position="6"/>
        <end position="55"/>
    </location>
</feature>
<evidence type="ECO:0000313" key="9">
    <source>
        <dbReference type="EMBL" id="QDU78530.1"/>
    </source>
</evidence>
<evidence type="ECO:0000313" key="10">
    <source>
        <dbReference type="Proteomes" id="UP000317178"/>
    </source>
</evidence>
<evidence type="ECO:0000256" key="5">
    <source>
        <dbReference type="ARBA" id="ARBA00023136"/>
    </source>
</evidence>
<evidence type="ECO:0000256" key="1">
    <source>
        <dbReference type="ARBA" id="ARBA00004651"/>
    </source>
</evidence>
<evidence type="ECO:0000256" key="3">
    <source>
        <dbReference type="ARBA" id="ARBA00022692"/>
    </source>
</evidence>
<dbReference type="EMBL" id="CP036281">
    <property type="protein sequence ID" value="QDU78530.1"/>
    <property type="molecule type" value="Genomic_DNA"/>
</dbReference>
<evidence type="ECO:0000256" key="2">
    <source>
        <dbReference type="ARBA" id="ARBA00022475"/>
    </source>
</evidence>
<dbReference type="PANTHER" id="PTHR36115:SF9">
    <property type="entry name" value="LMO1584 PROTEIN"/>
    <property type="match status" value="1"/>
</dbReference>